<dbReference type="SUPFAM" id="SSF53850">
    <property type="entry name" value="Periplasmic binding protein-like II"/>
    <property type="match status" value="1"/>
</dbReference>
<feature type="domain" description="Solute-binding protein family 5" evidence="6">
    <location>
        <begin position="85"/>
        <end position="469"/>
    </location>
</feature>
<evidence type="ECO:0000259" key="6">
    <source>
        <dbReference type="Pfam" id="PF00496"/>
    </source>
</evidence>
<evidence type="ECO:0000256" key="2">
    <source>
        <dbReference type="ARBA" id="ARBA00005695"/>
    </source>
</evidence>
<comment type="subcellular location">
    <subcellularLocation>
        <location evidence="1">Cell envelope</location>
    </subcellularLocation>
</comment>
<dbReference type="Gene3D" id="3.90.76.10">
    <property type="entry name" value="Dipeptide-binding Protein, Domain 1"/>
    <property type="match status" value="1"/>
</dbReference>
<dbReference type="EMBL" id="CAGS01000231">
    <property type="protein sequence ID" value="CCF84068.1"/>
    <property type="molecule type" value="Genomic_DNA"/>
</dbReference>
<dbReference type="InterPro" id="IPR000914">
    <property type="entry name" value="SBP_5_dom"/>
</dbReference>
<dbReference type="Pfam" id="PF00496">
    <property type="entry name" value="SBP_bac_5"/>
    <property type="match status" value="1"/>
</dbReference>
<comment type="caution">
    <text evidence="7">The sequence shown here is derived from an EMBL/GenBank/DDBJ whole genome shotgun (WGS) entry which is preliminary data.</text>
</comment>
<dbReference type="GO" id="GO:0015833">
    <property type="term" value="P:peptide transport"/>
    <property type="evidence" value="ECO:0007669"/>
    <property type="project" value="TreeGrafter"/>
</dbReference>
<dbReference type="InterPro" id="IPR039424">
    <property type="entry name" value="SBP_5"/>
</dbReference>
<name>I4EHA6_9BACT</name>
<dbReference type="PANTHER" id="PTHR30290:SF10">
    <property type="entry name" value="PERIPLASMIC OLIGOPEPTIDE-BINDING PROTEIN-RELATED"/>
    <property type="match status" value="1"/>
</dbReference>
<dbReference type="Gene3D" id="3.10.105.10">
    <property type="entry name" value="Dipeptide-binding Protein, Domain 3"/>
    <property type="match status" value="1"/>
</dbReference>
<evidence type="ECO:0000256" key="4">
    <source>
        <dbReference type="ARBA" id="ARBA00022729"/>
    </source>
</evidence>
<feature type="compositionally biased region" description="Low complexity" evidence="5">
    <location>
        <begin position="26"/>
        <end position="40"/>
    </location>
</feature>
<dbReference type="CDD" id="cd08504">
    <property type="entry name" value="PBP2_OppA"/>
    <property type="match status" value="1"/>
</dbReference>
<dbReference type="AlphaFoldDB" id="I4EHA6"/>
<keyword evidence="4" id="KW-0732">Signal</keyword>
<organism evidence="7 8">
    <name type="scientific">Nitrolancea hollandica Lb</name>
    <dbReference type="NCBI Taxonomy" id="1129897"/>
    <lineage>
        <taxon>Bacteria</taxon>
        <taxon>Pseudomonadati</taxon>
        <taxon>Thermomicrobiota</taxon>
        <taxon>Thermomicrobia</taxon>
        <taxon>Sphaerobacterales</taxon>
        <taxon>Sphaerobacterineae</taxon>
        <taxon>Sphaerobacteraceae</taxon>
        <taxon>Nitrolancea</taxon>
    </lineage>
</organism>
<gene>
    <name evidence="7" type="ORF">NITHO_3060001</name>
</gene>
<feature type="region of interest" description="Disordered" evidence="5">
    <location>
        <begin position="17"/>
        <end position="41"/>
    </location>
</feature>
<accession>I4EHA6</accession>
<evidence type="ECO:0000256" key="1">
    <source>
        <dbReference type="ARBA" id="ARBA00004196"/>
    </source>
</evidence>
<keyword evidence="3" id="KW-0813">Transport</keyword>
<evidence type="ECO:0000313" key="8">
    <source>
        <dbReference type="Proteomes" id="UP000004221"/>
    </source>
</evidence>
<dbReference type="PANTHER" id="PTHR30290">
    <property type="entry name" value="PERIPLASMIC BINDING COMPONENT OF ABC TRANSPORTER"/>
    <property type="match status" value="1"/>
</dbReference>
<proteinExistence type="inferred from homology"/>
<dbReference type="GO" id="GO:1904680">
    <property type="term" value="F:peptide transmembrane transporter activity"/>
    <property type="evidence" value="ECO:0007669"/>
    <property type="project" value="TreeGrafter"/>
</dbReference>
<evidence type="ECO:0000256" key="3">
    <source>
        <dbReference type="ARBA" id="ARBA00022448"/>
    </source>
</evidence>
<keyword evidence="8" id="KW-1185">Reference proteome</keyword>
<protein>
    <submittedName>
        <fullName evidence="7">Putative ABC transporter, substrate binding protein (Oligopeptide)</fullName>
    </submittedName>
</protein>
<dbReference type="Gene3D" id="3.40.190.10">
    <property type="entry name" value="Periplasmic binding protein-like II"/>
    <property type="match status" value="1"/>
</dbReference>
<dbReference type="GO" id="GO:0043190">
    <property type="term" value="C:ATP-binding cassette (ABC) transporter complex"/>
    <property type="evidence" value="ECO:0007669"/>
    <property type="project" value="InterPro"/>
</dbReference>
<evidence type="ECO:0000313" key="7">
    <source>
        <dbReference type="EMBL" id="CCF84068.1"/>
    </source>
</evidence>
<dbReference type="InterPro" id="IPR030678">
    <property type="entry name" value="Peptide/Ni-bd"/>
</dbReference>
<evidence type="ECO:0000256" key="5">
    <source>
        <dbReference type="SAM" id="MobiDB-lite"/>
    </source>
</evidence>
<reference evidence="7 8" key="1">
    <citation type="journal article" date="2012" name="ISME J.">
        <title>Nitrification expanded: discovery, physiology and genomics of a nitrite-oxidizing bacterium from the phylum Chloroflexi.</title>
        <authorList>
            <person name="Sorokin D.Y."/>
            <person name="Lucker S."/>
            <person name="Vejmelkova D."/>
            <person name="Kostrikina N.A."/>
            <person name="Kleerebezem R."/>
            <person name="Rijpstra W.I."/>
            <person name="Damste J.S."/>
            <person name="Le Paslier D."/>
            <person name="Muyzer G."/>
            <person name="Wagner M."/>
            <person name="van Loosdrecht M.C."/>
            <person name="Daims H."/>
        </authorList>
    </citation>
    <scope>NUCLEOTIDE SEQUENCE [LARGE SCALE GENOMIC DNA]</scope>
    <source>
        <strain evidence="8">none</strain>
    </source>
</reference>
<dbReference type="PIRSF" id="PIRSF002741">
    <property type="entry name" value="MppA"/>
    <property type="match status" value="1"/>
</dbReference>
<dbReference type="Proteomes" id="UP000004221">
    <property type="component" value="Unassembled WGS sequence"/>
</dbReference>
<sequence>MLALILPIFAACSGTNKSDIGSPRAGNGTTNTTPSGTTTSRQTLRIQQAAYPIILDPQKSVRTNEGAVLGLNYEGLTRLDKDLKTVPAAAESWEFNPEQSQVTFHIREGLTYSDGAPVTAENFRYAIQRTCDPNTAGGYQAILFDIAGCQAFAKTAPTDTAGYEAAKAALGVKAPDPRTLVVQLTHPAPYFVTVASLQVFYPAREDLIKKGGESWWKDPANQIGNGPFQITRIDPGQRITLTANDRYWAGRPKLAGIELITEGQSSVALQAYRAGQLDIIGVDPSQLPAIKDDPNLANQLVTYPGAETYAMDINLKQEPFQDRKIREAFSEAFDRKTYCEEIRGGSCSPTLSWIPPGIPGAIQTDKYGYNPAAAKQAILDSSYGSPDKVPEVKISYASDDPIAQPRAVWLAGQLQNVLGIKIALDPIEAKTLQAMTAENASHPQLAIYSGWAEDYPDPQNWLSINWKCDTAFARARGYCNPEFDRIVDQADHEIDPVKRLSLYEQAGRILVDDVPGPFAYNPVKSFLVKPGVTGYSTTPEDTDWPGQRASALTFTISR</sequence>
<dbReference type="GO" id="GO:0030288">
    <property type="term" value="C:outer membrane-bounded periplasmic space"/>
    <property type="evidence" value="ECO:0007669"/>
    <property type="project" value="UniProtKB-ARBA"/>
</dbReference>
<comment type="similarity">
    <text evidence="2">Belongs to the bacterial solute-binding protein 5 family.</text>
</comment>